<sequence length="212" mass="21998">MGKRGRAAPGSPAKRGRAREPAQPPSPVATAPPSKRGKYTLYSERAIWAAAQDLKQQQRDHADGVRKKAPSMHEALRSVAGVPRTTFRHWWNEYGLKECSLEECTARAAGAPWPAPAPAQQPAAAPTPPPQPAPLQQPTAPSPQPPIDVQPGLDGGGMVYVRSPAAAAAVAAAAAAARRRSAAGSGGGDGVTGGGLQQSTRPPRPFDPQPLE</sequence>
<evidence type="ECO:0000256" key="1">
    <source>
        <dbReference type="SAM" id="MobiDB-lite"/>
    </source>
</evidence>
<keyword evidence="3" id="KW-1185">Reference proteome</keyword>
<evidence type="ECO:0000313" key="2">
    <source>
        <dbReference type="EMBL" id="PNW83508.1"/>
    </source>
</evidence>
<feature type="region of interest" description="Disordered" evidence="1">
    <location>
        <begin position="53"/>
        <end position="77"/>
    </location>
</feature>
<dbReference type="KEGG" id="cre:CHLRE_05g241648v5"/>
<reference evidence="2 3" key="1">
    <citation type="journal article" date="2007" name="Science">
        <title>The Chlamydomonas genome reveals the evolution of key animal and plant functions.</title>
        <authorList>
            <person name="Merchant S.S."/>
            <person name="Prochnik S.E."/>
            <person name="Vallon O."/>
            <person name="Harris E.H."/>
            <person name="Karpowicz S.J."/>
            <person name="Witman G.B."/>
            <person name="Terry A."/>
            <person name="Salamov A."/>
            <person name="Fritz-Laylin L.K."/>
            <person name="Marechal-Drouard L."/>
            <person name="Marshall W.F."/>
            <person name="Qu L.H."/>
            <person name="Nelson D.R."/>
            <person name="Sanderfoot A.A."/>
            <person name="Spalding M.H."/>
            <person name="Kapitonov V.V."/>
            <person name="Ren Q."/>
            <person name="Ferris P."/>
            <person name="Lindquist E."/>
            <person name="Shapiro H."/>
            <person name="Lucas S.M."/>
            <person name="Grimwood J."/>
            <person name="Schmutz J."/>
            <person name="Cardol P."/>
            <person name="Cerutti H."/>
            <person name="Chanfreau G."/>
            <person name="Chen C.L."/>
            <person name="Cognat V."/>
            <person name="Croft M.T."/>
            <person name="Dent R."/>
            <person name="Dutcher S."/>
            <person name="Fernandez E."/>
            <person name="Fukuzawa H."/>
            <person name="Gonzalez-Ballester D."/>
            <person name="Gonzalez-Halphen D."/>
            <person name="Hallmann A."/>
            <person name="Hanikenne M."/>
            <person name="Hippler M."/>
            <person name="Inwood W."/>
            <person name="Jabbari K."/>
            <person name="Kalanon M."/>
            <person name="Kuras R."/>
            <person name="Lefebvre P.A."/>
            <person name="Lemaire S.D."/>
            <person name="Lobanov A.V."/>
            <person name="Lohr M."/>
            <person name="Manuell A."/>
            <person name="Meier I."/>
            <person name="Mets L."/>
            <person name="Mittag M."/>
            <person name="Mittelmeier T."/>
            <person name="Moroney J.V."/>
            <person name="Moseley J."/>
            <person name="Napoli C."/>
            <person name="Nedelcu A.M."/>
            <person name="Niyogi K."/>
            <person name="Novoselov S.V."/>
            <person name="Paulsen I.T."/>
            <person name="Pazour G."/>
            <person name="Purton S."/>
            <person name="Ral J.P."/>
            <person name="Riano-Pachon D.M."/>
            <person name="Riekhof W."/>
            <person name="Rymarquis L."/>
            <person name="Schroda M."/>
            <person name="Stern D."/>
            <person name="Umen J."/>
            <person name="Willows R."/>
            <person name="Wilson N."/>
            <person name="Zimmer S.L."/>
            <person name="Allmer J."/>
            <person name="Balk J."/>
            <person name="Bisova K."/>
            <person name="Chen C.J."/>
            <person name="Elias M."/>
            <person name="Gendler K."/>
            <person name="Hauser C."/>
            <person name="Lamb M.R."/>
            <person name="Ledford H."/>
            <person name="Long J.C."/>
            <person name="Minagawa J."/>
            <person name="Page M.D."/>
            <person name="Pan J."/>
            <person name="Pootakham W."/>
            <person name="Roje S."/>
            <person name="Rose A."/>
            <person name="Stahlberg E."/>
            <person name="Terauchi A.M."/>
            <person name="Yang P."/>
            <person name="Ball S."/>
            <person name="Bowler C."/>
            <person name="Dieckmann C.L."/>
            <person name="Gladyshev V.N."/>
            <person name="Green P."/>
            <person name="Jorgensen R."/>
            <person name="Mayfield S."/>
            <person name="Mueller-Roeber B."/>
            <person name="Rajamani S."/>
            <person name="Sayre R.T."/>
            <person name="Brokstein P."/>
            <person name="Dubchak I."/>
            <person name="Goodstein D."/>
            <person name="Hornick L."/>
            <person name="Huang Y.W."/>
            <person name="Jhaveri J."/>
            <person name="Luo Y."/>
            <person name="Martinez D."/>
            <person name="Ngau W.C."/>
            <person name="Otillar B."/>
            <person name="Poliakov A."/>
            <person name="Porter A."/>
            <person name="Szajkowski L."/>
            <person name="Werner G."/>
            <person name="Zhou K."/>
            <person name="Grigoriev I.V."/>
            <person name="Rokhsar D.S."/>
            <person name="Grossman A.R."/>
        </authorList>
    </citation>
    <scope>NUCLEOTIDE SEQUENCE [LARGE SCALE GENOMIC DNA]</scope>
    <source>
        <strain evidence="3">CC-503</strain>
    </source>
</reference>
<feature type="compositionally biased region" description="Basic and acidic residues" evidence="1">
    <location>
        <begin position="56"/>
        <end position="66"/>
    </location>
</feature>
<dbReference type="InParanoid" id="A0A2K3DSN5"/>
<organism evidence="2 3">
    <name type="scientific">Chlamydomonas reinhardtii</name>
    <name type="common">Chlamydomonas smithii</name>
    <dbReference type="NCBI Taxonomy" id="3055"/>
    <lineage>
        <taxon>Eukaryota</taxon>
        <taxon>Viridiplantae</taxon>
        <taxon>Chlorophyta</taxon>
        <taxon>core chlorophytes</taxon>
        <taxon>Chlorophyceae</taxon>
        <taxon>CS clade</taxon>
        <taxon>Chlamydomonadales</taxon>
        <taxon>Chlamydomonadaceae</taxon>
        <taxon>Chlamydomonas</taxon>
    </lineage>
</organism>
<feature type="region of interest" description="Disordered" evidence="1">
    <location>
        <begin position="109"/>
        <end position="212"/>
    </location>
</feature>
<dbReference type="Proteomes" id="UP000006906">
    <property type="component" value="Chromosome 5"/>
</dbReference>
<name>A0A2K3DSN5_CHLRE</name>
<dbReference type="Gramene" id="PNW83508">
    <property type="protein sequence ID" value="PNW83508"/>
    <property type="gene ID" value="CHLRE_05g241648v5"/>
</dbReference>
<proteinExistence type="predicted"/>
<dbReference type="GeneID" id="66053440"/>
<gene>
    <name evidence="2" type="ORF">CHLRE_05g241648v5</name>
</gene>
<feature type="compositionally biased region" description="Gly residues" evidence="1">
    <location>
        <begin position="184"/>
        <end position="196"/>
    </location>
</feature>
<accession>A0A2K3DSN5</accession>
<feature type="compositionally biased region" description="Low complexity" evidence="1">
    <location>
        <begin position="161"/>
        <end position="176"/>
    </location>
</feature>
<evidence type="ECO:0000313" key="3">
    <source>
        <dbReference type="Proteomes" id="UP000006906"/>
    </source>
</evidence>
<feature type="compositionally biased region" description="Pro residues" evidence="1">
    <location>
        <begin position="202"/>
        <end position="212"/>
    </location>
</feature>
<feature type="region of interest" description="Disordered" evidence="1">
    <location>
        <begin position="1"/>
        <end position="37"/>
    </location>
</feature>
<dbReference type="EMBL" id="CM008966">
    <property type="protein sequence ID" value="PNW83508.1"/>
    <property type="molecule type" value="Genomic_DNA"/>
</dbReference>
<dbReference type="AlphaFoldDB" id="A0A2K3DSN5"/>
<protein>
    <submittedName>
        <fullName evidence="2">Uncharacterized protein</fullName>
    </submittedName>
</protein>
<dbReference type="RefSeq" id="XP_042924755.1">
    <property type="nucleotide sequence ID" value="XM_043062400.1"/>
</dbReference>
<feature type="compositionally biased region" description="Pro residues" evidence="1">
    <location>
        <begin position="113"/>
        <end position="148"/>
    </location>
</feature>